<evidence type="ECO:0000256" key="1">
    <source>
        <dbReference type="SAM" id="SignalP"/>
    </source>
</evidence>
<gene>
    <name evidence="2" type="ORF">RJT34_21733</name>
</gene>
<comment type="caution">
    <text evidence="2">The sequence shown here is derived from an EMBL/GenBank/DDBJ whole genome shotgun (WGS) entry which is preliminary data.</text>
</comment>
<name>A0AAN9IUK5_CLITE</name>
<feature type="chain" id="PRO_5042982032" evidence="1">
    <location>
        <begin position="42"/>
        <end position="100"/>
    </location>
</feature>
<feature type="signal peptide" evidence="1">
    <location>
        <begin position="1"/>
        <end position="41"/>
    </location>
</feature>
<proteinExistence type="predicted"/>
<accession>A0AAN9IUK5</accession>
<dbReference type="EMBL" id="JAYKXN010000005">
    <property type="protein sequence ID" value="KAK7286613.1"/>
    <property type="molecule type" value="Genomic_DNA"/>
</dbReference>
<sequence>MVTKLAAATEHGDAQGRHTWQQTWWLGGWFCSLVAIGCEEATVVDLGCGGYPAGLWKEKEGRGRFAGMKPNNDDLEFNFSFKNVPYGIIAKRVRNKVTKT</sequence>
<evidence type="ECO:0000313" key="2">
    <source>
        <dbReference type="EMBL" id="KAK7286613.1"/>
    </source>
</evidence>
<dbReference type="Proteomes" id="UP001359559">
    <property type="component" value="Unassembled WGS sequence"/>
</dbReference>
<evidence type="ECO:0000313" key="3">
    <source>
        <dbReference type="Proteomes" id="UP001359559"/>
    </source>
</evidence>
<dbReference type="AlphaFoldDB" id="A0AAN9IUK5"/>
<keyword evidence="3" id="KW-1185">Reference proteome</keyword>
<keyword evidence="1" id="KW-0732">Signal</keyword>
<protein>
    <submittedName>
        <fullName evidence="2">Uncharacterized protein</fullName>
    </submittedName>
</protein>
<reference evidence="2 3" key="1">
    <citation type="submission" date="2024-01" db="EMBL/GenBank/DDBJ databases">
        <title>The genomes of 5 underutilized Papilionoideae crops provide insights into root nodulation and disease resistance.</title>
        <authorList>
            <person name="Yuan L."/>
        </authorList>
    </citation>
    <scope>NUCLEOTIDE SEQUENCE [LARGE SCALE GENOMIC DNA]</scope>
    <source>
        <strain evidence="2">LY-2023</strain>
        <tissue evidence="2">Leaf</tissue>
    </source>
</reference>
<organism evidence="2 3">
    <name type="scientific">Clitoria ternatea</name>
    <name type="common">Butterfly pea</name>
    <dbReference type="NCBI Taxonomy" id="43366"/>
    <lineage>
        <taxon>Eukaryota</taxon>
        <taxon>Viridiplantae</taxon>
        <taxon>Streptophyta</taxon>
        <taxon>Embryophyta</taxon>
        <taxon>Tracheophyta</taxon>
        <taxon>Spermatophyta</taxon>
        <taxon>Magnoliopsida</taxon>
        <taxon>eudicotyledons</taxon>
        <taxon>Gunneridae</taxon>
        <taxon>Pentapetalae</taxon>
        <taxon>rosids</taxon>
        <taxon>fabids</taxon>
        <taxon>Fabales</taxon>
        <taxon>Fabaceae</taxon>
        <taxon>Papilionoideae</taxon>
        <taxon>50 kb inversion clade</taxon>
        <taxon>NPAAA clade</taxon>
        <taxon>indigoferoid/millettioid clade</taxon>
        <taxon>Phaseoleae</taxon>
        <taxon>Clitoria</taxon>
    </lineage>
</organism>